<feature type="region of interest" description="Disordered" evidence="1">
    <location>
        <begin position="135"/>
        <end position="160"/>
    </location>
</feature>
<evidence type="ECO:0000313" key="4">
    <source>
        <dbReference type="Proteomes" id="UP001141806"/>
    </source>
</evidence>
<dbReference type="AlphaFoldDB" id="A0A9Q0GTA0"/>
<proteinExistence type="predicted"/>
<dbReference type="Gene3D" id="3.40.1810.10">
    <property type="entry name" value="Transcription factor, MADS-box"/>
    <property type="match status" value="1"/>
</dbReference>
<organism evidence="3 4">
    <name type="scientific">Protea cynaroides</name>
    <dbReference type="NCBI Taxonomy" id="273540"/>
    <lineage>
        <taxon>Eukaryota</taxon>
        <taxon>Viridiplantae</taxon>
        <taxon>Streptophyta</taxon>
        <taxon>Embryophyta</taxon>
        <taxon>Tracheophyta</taxon>
        <taxon>Spermatophyta</taxon>
        <taxon>Magnoliopsida</taxon>
        <taxon>Proteales</taxon>
        <taxon>Proteaceae</taxon>
        <taxon>Protea</taxon>
    </lineage>
</organism>
<dbReference type="GO" id="GO:0003677">
    <property type="term" value="F:DNA binding"/>
    <property type="evidence" value="ECO:0007669"/>
    <property type="project" value="InterPro"/>
</dbReference>
<evidence type="ECO:0000256" key="1">
    <source>
        <dbReference type="SAM" id="MobiDB-lite"/>
    </source>
</evidence>
<dbReference type="InterPro" id="IPR036879">
    <property type="entry name" value="TF_MADSbox_sf"/>
</dbReference>
<reference evidence="3" key="1">
    <citation type="journal article" date="2023" name="Plant J.">
        <title>The genome of the king protea, Protea cynaroides.</title>
        <authorList>
            <person name="Chang J."/>
            <person name="Duong T.A."/>
            <person name="Schoeman C."/>
            <person name="Ma X."/>
            <person name="Roodt D."/>
            <person name="Barker N."/>
            <person name="Li Z."/>
            <person name="Van de Peer Y."/>
            <person name="Mizrachi E."/>
        </authorList>
    </citation>
    <scope>NUCLEOTIDE SEQUENCE</scope>
    <source>
        <tissue evidence="3">Young leaves</tissue>
    </source>
</reference>
<dbReference type="Pfam" id="PF25597">
    <property type="entry name" value="SH3_retrovirus"/>
    <property type="match status" value="1"/>
</dbReference>
<protein>
    <recommendedName>
        <fullName evidence="2">Retroviral polymerase SH3-like domain-containing protein</fullName>
    </recommendedName>
</protein>
<feature type="compositionally biased region" description="Basic and acidic residues" evidence="1">
    <location>
        <begin position="228"/>
        <end position="247"/>
    </location>
</feature>
<dbReference type="Proteomes" id="UP001141806">
    <property type="component" value="Unassembled WGS sequence"/>
</dbReference>
<comment type="caution">
    <text evidence="3">The sequence shown here is derived from an EMBL/GenBank/DDBJ whole genome shotgun (WGS) entry which is preliminary data.</text>
</comment>
<dbReference type="GO" id="GO:0046983">
    <property type="term" value="F:protein dimerization activity"/>
    <property type="evidence" value="ECO:0007669"/>
    <property type="project" value="InterPro"/>
</dbReference>
<gene>
    <name evidence="3" type="ORF">NE237_030553</name>
</gene>
<dbReference type="SUPFAM" id="SSF55455">
    <property type="entry name" value="SRF-like"/>
    <property type="match status" value="1"/>
</dbReference>
<sequence length="290" mass="32871">MGKDENLTSKREDDDGYLSPIQDVELVGFLEDPSWALWEDLNPALGRSNSMCMPCDKSTTSMARKGWRCMDPKTKKFVTSRDVVSNEVSSWYFAQKSIVKDAGLGDDQGDLEPFPPANAQASCDDDFIHQGSEESLAPRLNTPSSEAGEQIIRKSTRERRQPIHLKDYEVQLNHCTGLKKKTHELATLCGVDAFPICYENGDSDQIPMTYPENPDEVRKVMKCYRDQTDLKEDNTNGRRQHPAEDTHQKKRSKTVVAADSAHEEGDFFFEGFTPVQLEKILKSDDSNWNR</sequence>
<accession>A0A9Q0GTA0</accession>
<dbReference type="InterPro" id="IPR057670">
    <property type="entry name" value="SH3_retrovirus"/>
</dbReference>
<feature type="region of interest" description="Disordered" evidence="1">
    <location>
        <begin position="228"/>
        <end position="255"/>
    </location>
</feature>
<feature type="domain" description="Retroviral polymerase SH3-like" evidence="2">
    <location>
        <begin position="63"/>
        <end position="96"/>
    </location>
</feature>
<evidence type="ECO:0000259" key="2">
    <source>
        <dbReference type="Pfam" id="PF25597"/>
    </source>
</evidence>
<dbReference type="EMBL" id="JAMYWD010000012">
    <property type="protein sequence ID" value="KAJ4953721.1"/>
    <property type="molecule type" value="Genomic_DNA"/>
</dbReference>
<name>A0A9Q0GTA0_9MAGN</name>
<evidence type="ECO:0000313" key="3">
    <source>
        <dbReference type="EMBL" id="KAJ4953721.1"/>
    </source>
</evidence>
<dbReference type="OrthoDB" id="601557at2759"/>
<keyword evidence="4" id="KW-1185">Reference proteome</keyword>